<comment type="caution">
    <text evidence="1">The sequence shown here is derived from an EMBL/GenBank/DDBJ whole genome shotgun (WGS) entry which is preliminary data.</text>
</comment>
<gene>
    <name evidence="1" type="ORF">LCGC14_1636910</name>
</gene>
<organism evidence="1">
    <name type="scientific">marine sediment metagenome</name>
    <dbReference type="NCBI Taxonomy" id="412755"/>
    <lineage>
        <taxon>unclassified sequences</taxon>
        <taxon>metagenomes</taxon>
        <taxon>ecological metagenomes</taxon>
    </lineage>
</organism>
<dbReference type="EMBL" id="LAZR01013581">
    <property type="protein sequence ID" value="KKM21297.1"/>
    <property type="molecule type" value="Genomic_DNA"/>
</dbReference>
<dbReference type="AlphaFoldDB" id="A0A0F9I1A4"/>
<evidence type="ECO:0000313" key="1">
    <source>
        <dbReference type="EMBL" id="KKM21297.1"/>
    </source>
</evidence>
<accession>A0A0F9I1A4</accession>
<sequence length="29" mass="3673">WGSREKYKKWIEKHREEREHADDKADEDT</sequence>
<protein>
    <submittedName>
        <fullName evidence="1">Uncharacterized protein</fullName>
    </submittedName>
</protein>
<name>A0A0F9I1A4_9ZZZZ</name>
<proteinExistence type="predicted"/>
<feature type="non-terminal residue" evidence="1">
    <location>
        <position position="1"/>
    </location>
</feature>
<reference evidence="1" key="1">
    <citation type="journal article" date="2015" name="Nature">
        <title>Complex archaea that bridge the gap between prokaryotes and eukaryotes.</title>
        <authorList>
            <person name="Spang A."/>
            <person name="Saw J.H."/>
            <person name="Jorgensen S.L."/>
            <person name="Zaremba-Niedzwiedzka K."/>
            <person name="Martijn J."/>
            <person name="Lind A.E."/>
            <person name="van Eijk R."/>
            <person name="Schleper C."/>
            <person name="Guy L."/>
            <person name="Ettema T.J."/>
        </authorList>
    </citation>
    <scope>NUCLEOTIDE SEQUENCE</scope>
</reference>